<gene>
    <name evidence="1" type="ORF">QW060_18090</name>
</gene>
<name>A0ABT8CWR8_9FLAO</name>
<comment type="caution">
    <text evidence="1">The sequence shown here is derived from an EMBL/GenBank/DDBJ whole genome shotgun (WGS) entry which is preliminary data.</text>
</comment>
<proteinExistence type="predicted"/>
<evidence type="ECO:0000313" key="1">
    <source>
        <dbReference type="EMBL" id="MDN3708988.1"/>
    </source>
</evidence>
<organism evidence="1 2">
    <name type="scientific">Paenimyroides ceti</name>
    <dbReference type="NCBI Taxonomy" id="395087"/>
    <lineage>
        <taxon>Bacteria</taxon>
        <taxon>Pseudomonadati</taxon>
        <taxon>Bacteroidota</taxon>
        <taxon>Flavobacteriia</taxon>
        <taxon>Flavobacteriales</taxon>
        <taxon>Flavobacteriaceae</taxon>
        <taxon>Paenimyroides</taxon>
    </lineage>
</organism>
<evidence type="ECO:0000313" key="2">
    <source>
        <dbReference type="Proteomes" id="UP001242368"/>
    </source>
</evidence>
<reference evidence="2" key="1">
    <citation type="journal article" date="2019" name="Int. J. Syst. Evol. Microbiol.">
        <title>The Global Catalogue of Microorganisms (GCM) 10K type strain sequencing project: providing services to taxonomists for standard genome sequencing and annotation.</title>
        <authorList>
            <consortium name="The Broad Institute Genomics Platform"/>
            <consortium name="The Broad Institute Genome Sequencing Center for Infectious Disease"/>
            <person name="Wu L."/>
            <person name="Ma J."/>
        </authorList>
    </citation>
    <scope>NUCLEOTIDE SEQUENCE [LARGE SCALE GENOMIC DNA]</scope>
    <source>
        <strain evidence="2">CECT 7184</strain>
    </source>
</reference>
<accession>A0ABT8CWR8</accession>
<dbReference type="Proteomes" id="UP001242368">
    <property type="component" value="Unassembled WGS sequence"/>
</dbReference>
<keyword evidence="2" id="KW-1185">Reference proteome</keyword>
<protein>
    <submittedName>
        <fullName evidence="1">Uncharacterized protein</fullName>
    </submittedName>
</protein>
<sequence>MYGDWTNLHMYSWKEIVNPIFHQPYSEIFLYFRQKFNDSSLIIDAMDILHGKSVDGFCIVSQ</sequence>
<dbReference type="EMBL" id="JAUFQU010000009">
    <property type="protein sequence ID" value="MDN3708988.1"/>
    <property type="molecule type" value="Genomic_DNA"/>
</dbReference>